<evidence type="ECO:0000313" key="2">
    <source>
        <dbReference type="EMBL" id="MBK0401216.1"/>
    </source>
</evidence>
<dbReference type="RefSeq" id="WP_200613526.1">
    <property type="nucleotide sequence ID" value="NZ_JAEHHL010000016.1"/>
</dbReference>
<dbReference type="Proteomes" id="UP000655420">
    <property type="component" value="Unassembled WGS sequence"/>
</dbReference>
<name>A0A8J7M9I6_9RHOB</name>
<dbReference type="AlphaFoldDB" id="A0A8J7M9I6"/>
<dbReference type="EMBL" id="JAEHHL010000016">
    <property type="protein sequence ID" value="MBK0401216.1"/>
    <property type="molecule type" value="Genomic_DNA"/>
</dbReference>
<reference evidence="2" key="1">
    <citation type="submission" date="2020-12" db="EMBL/GenBank/DDBJ databases">
        <title>Bacterial taxonomy.</title>
        <authorList>
            <person name="Pan X."/>
        </authorList>
    </citation>
    <scope>NUCLEOTIDE SEQUENCE</scope>
    <source>
        <strain evidence="2">M0105</strain>
    </source>
</reference>
<feature type="region of interest" description="Disordered" evidence="1">
    <location>
        <begin position="1"/>
        <end position="28"/>
    </location>
</feature>
<proteinExistence type="predicted"/>
<gene>
    <name evidence="2" type="ORF">H0I76_18610</name>
</gene>
<evidence type="ECO:0000313" key="3">
    <source>
        <dbReference type="Proteomes" id="UP000655420"/>
    </source>
</evidence>
<keyword evidence="3" id="KW-1185">Reference proteome</keyword>
<comment type="caution">
    <text evidence="2">The sequence shown here is derived from an EMBL/GenBank/DDBJ whole genome shotgun (WGS) entry which is preliminary data.</text>
</comment>
<evidence type="ECO:0000256" key="1">
    <source>
        <dbReference type="SAM" id="MobiDB-lite"/>
    </source>
</evidence>
<protein>
    <submittedName>
        <fullName evidence="2">Uncharacterized protein</fullName>
    </submittedName>
</protein>
<organism evidence="2 3">
    <name type="scientific">Thermohalobaculum xanthum</name>
    <dbReference type="NCBI Taxonomy" id="2753746"/>
    <lineage>
        <taxon>Bacteria</taxon>
        <taxon>Pseudomonadati</taxon>
        <taxon>Pseudomonadota</taxon>
        <taxon>Alphaproteobacteria</taxon>
        <taxon>Rhodobacterales</taxon>
        <taxon>Paracoccaceae</taxon>
        <taxon>Thermohalobaculum</taxon>
    </lineage>
</organism>
<accession>A0A8J7M9I6</accession>
<sequence length="257" mass="29222">MPKHEILSLDPETVGPRKKSGRPRVDVFNIPEGRGSRPARPAIPIKLRRAIYLARVKIWNNGPSESWRPMALDRKKQGEPDWNLALGGEIGLAAMGFMKLPRSDKVMGDGVEIIQFDLEAKRFVIWFRGRSYDFPGHKRTGPLVPHDDVMKTTLAFAIARYLVHKQGRHHSKLPSPREIAQVLYLLFGEEVPHERIRARLPAVSLALHKFFIYSGWVHSHDHAQLRKALNAISRHYPVHPHSSRGVGMGSGPYGRRR</sequence>